<dbReference type="RefSeq" id="WP_036339794.1">
    <property type="nucleotide sequence ID" value="NZ_JALN02000001.1"/>
</dbReference>
<proteinExistence type="predicted"/>
<keyword evidence="2" id="KW-1133">Transmembrane helix</keyword>
<dbReference type="AlphaFoldDB" id="A0A064CCQ4"/>
<protein>
    <recommendedName>
        <fullName evidence="5">DUF2510 domain-containing protein</fullName>
    </recommendedName>
</protein>
<keyword evidence="2" id="KW-0812">Transmembrane</keyword>
<accession>A0A064CCQ4</accession>
<reference evidence="3" key="1">
    <citation type="submission" date="2014-05" db="EMBL/GenBank/DDBJ databases">
        <title>Genome sequence of Mycobacterium aromaticivorans strain JS19b1T (= DSM 45407T).</title>
        <authorList>
            <person name="Kwak Y."/>
            <person name="Park G.-S."/>
            <person name="Li Q.X."/>
            <person name="Lee S.-E."/>
            <person name="Shin J.-H."/>
        </authorList>
    </citation>
    <scope>NUCLEOTIDE SEQUENCE [LARGE SCALE GENOMIC DNA]</scope>
    <source>
        <strain evidence="3">JS19b1</strain>
    </source>
</reference>
<keyword evidence="2" id="KW-0472">Membrane</keyword>
<evidence type="ECO:0000256" key="2">
    <source>
        <dbReference type="SAM" id="Phobius"/>
    </source>
</evidence>
<dbReference type="eggNOG" id="ENOG5031QTQ">
    <property type="taxonomic scope" value="Bacteria"/>
</dbReference>
<keyword evidence="4" id="KW-1185">Reference proteome</keyword>
<sequence>MSQPAGWYPDPLGGPAARYRNGTGWDGTAEEFPEPASPTTEPHVVVPSRRWLWTLGVAVTAVGAAVGATLLTLQFSEKPTAAPPVPATVTSIAPAPSPQQSSAEKAAADVKTSMQHKLDTDPDFARASLTVIDVTLVQKSGNEYKGIATVRSRDGADHQVPVDVTSDSANTLWETPPGAFLFAAPFNQPPPAPTFPVPGADDAGFLAGPRCMDTAPLIVLTAQSRVVICPDDSPAEVYEYRGLRISDGGQIELPAKRTETGGFIAVNPADGTRYVVTRDGLKIITPGGETYSEAAVAVGP</sequence>
<evidence type="ECO:0000313" key="4">
    <source>
        <dbReference type="Proteomes" id="UP000022835"/>
    </source>
</evidence>
<feature type="transmembrane region" description="Helical" evidence="2">
    <location>
        <begin position="51"/>
        <end position="73"/>
    </location>
</feature>
<gene>
    <name evidence="3" type="ORF">Y900_005410</name>
</gene>
<evidence type="ECO:0000256" key="1">
    <source>
        <dbReference type="SAM" id="MobiDB-lite"/>
    </source>
</evidence>
<organism evidence="3 4">
    <name type="scientific">Mycolicibacterium aromaticivorans JS19b1 = JCM 16368</name>
    <dbReference type="NCBI Taxonomy" id="1440774"/>
    <lineage>
        <taxon>Bacteria</taxon>
        <taxon>Bacillati</taxon>
        <taxon>Actinomycetota</taxon>
        <taxon>Actinomycetes</taxon>
        <taxon>Mycobacteriales</taxon>
        <taxon>Mycobacteriaceae</taxon>
        <taxon>Mycolicibacterium</taxon>
    </lineage>
</organism>
<comment type="caution">
    <text evidence="3">The sequence shown here is derived from an EMBL/GenBank/DDBJ whole genome shotgun (WGS) entry which is preliminary data.</text>
</comment>
<name>A0A064CCQ4_9MYCO</name>
<dbReference type="STRING" id="1440774.Y900_005410"/>
<evidence type="ECO:0008006" key="5">
    <source>
        <dbReference type="Google" id="ProtNLM"/>
    </source>
</evidence>
<evidence type="ECO:0000313" key="3">
    <source>
        <dbReference type="EMBL" id="KDE98389.1"/>
    </source>
</evidence>
<dbReference type="EMBL" id="JALN02000001">
    <property type="protein sequence ID" value="KDE98389.1"/>
    <property type="molecule type" value="Genomic_DNA"/>
</dbReference>
<dbReference type="Proteomes" id="UP000022835">
    <property type="component" value="Unassembled WGS sequence"/>
</dbReference>
<dbReference type="OrthoDB" id="5145635at2"/>
<feature type="region of interest" description="Disordered" evidence="1">
    <location>
        <begin position="1"/>
        <end position="42"/>
    </location>
</feature>